<evidence type="ECO:0000313" key="3">
    <source>
        <dbReference type="Proteomes" id="UP001327027"/>
    </source>
</evidence>
<keyword evidence="3" id="KW-1185">Reference proteome</keyword>
<name>A0ABU5ZXS0_9FLAO</name>
<proteinExistence type="predicted"/>
<dbReference type="InterPro" id="IPR029058">
    <property type="entry name" value="AB_hydrolase_fold"/>
</dbReference>
<gene>
    <name evidence="2" type="ORF">U6A24_14400</name>
</gene>
<reference evidence="2 3" key="1">
    <citation type="journal article" date="2013" name="Int. J. Syst. Evol. Microbiol.">
        <title>Aquimarina gracilis sp. nov., isolated from the gut microflora of a mussel, Mytilus coruscus, and emended description of Aquimarina spongiae.</title>
        <authorList>
            <person name="Park S.C."/>
            <person name="Choe H.N."/>
            <person name="Baik K.S."/>
            <person name="Seong C.N."/>
        </authorList>
    </citation>
    <scope>NUCLEOTIDE SEQUENCE [LARGE SCALE GENOMIC DNA]</scope>
    <source>
        <strain evidence="2 3">PSC32</strain>
    </source>
</reference>
<dbReference type="Pfam" id="PF02230">
    <property type="entry name" value="Abhydrolase_2"/>
    <property type="match status" value="1"/>
</dbReference>
<organism evidence="2 3">
    <name type="scientific">Aquimarina gracilis</name>
    <dbReference type="NCBI Taxonomy" id="874422"/>
    <lineage>
        <taxon>Bacteria</taxon>
        <taxon>Pseudomonadati</taxon>
        <taxon>Bacteroidota</taxon>
        <taxon>Flavobacteriia</taxon>
        <taxon>Flavobacteriales</taxon>
        <taxon>Flavobacteriaceae</taxon>
        <taxon>Aquimarina</taxon>
    </lineage>
</organism>
<evidence type="ECO:0000313" key="2">
    <source>
        <dbReference type="EMBL" id="MEB3346666.1"/>
    </source>
</evidence>
<dbReference type="EMBL" id="JAYKLX010000006">
    <property type="protein sequence ID" value="MEB3346666.1"/>
    <property type="molecule type" value="Genomic_DNA"/>
</dbReference>
<dbReference type="Gene3D" id="3.40.50.1820">
    <property type="entry name" value="alpha/beta hydrolase"/>
    <property type="match status" value="1"/>
</dbReference>
<dbReference type="RefSeq" id="WP_324180694.1">
    <property type="nucleotide sequence ID" value="NZ_BAABAW010000006.1"/>
</dbReference>
<comment type="caution">
    <text evidence="2">The sequence shown here is derived from an EMBL/GenBank/DDBJ whole genome shotgun (WGS) entry which is preliminary data.</text>
</comment>
<dbReference type="SUPFAM" id="SSF53474">
    <property type="entry name" value="alpha/beta-Hydrolases"/>
    <property type="match status" value="1"/>
</dbReference>
<dbReference type="InterPro" id="IPR003140">
    <property type="entry name" value="PLipase/COase/thioEstase"/>
</dbReference>
<sequence length="226" mass="26116">MQIISKSDFFLPISMQAEEKEISYTATNTFSTLNSLTSKTKNVWLVFHGIGYLSRYFIRLFESFDKDENYFIAPQAPSKYYKGNDHRRVGSSWLTKENTQPETKNVLRYVDAIVESEKIPEELNFIILGYSQGVSIATRWIASRKINCDTLIMVSGGFPKELKKENFTFLTENTKITHIVGEKDPFFEIEKVEAEKKRVKQILPQIEFRTHNGGHELDVASLKEIL</sequence>
<protein>
    <submittedName>
        <fullName evidence="2">Esterase</fullName>
    </submittedName>
</protein>
<accession>A0ABU5ZXS0</accession>
<evidence type="ECO:0000259" key="1">
    <source>
        <dbReference type="Pfam" id="PF02230"/>
    </source>
</evidence>
<dbReference type="Proteomes" id="UP001327027">
    <property type="component" value="Unassembled WGS sequence"/>
</dbReference>
<feature type="domain" description="Phospholipase/carboxylesterase/thioesterase" evidence="1">
    <location>
        <begin position="37"/>
        <end position="225"/>
    </location>
</feature>